<sequence>MSDPVQPLKIVLILMIASEGFWLLNRLLSVVGLELYSLLPAPLYNLLGMLGNVLMILLCYFLFVLVSRVSLKPRE</sequence>
<evidence type="ECO:0000256" key="1">
    <source>
        <dbReference type="SAM" id="Phobius"/>
    </source>
</evidence>
<accession>A0A1G8J458</accession>
<dbReference type="OrthoDB" id="6903424at2"/>
<keyword evidence="1" id="KW-0812">Transmembrane</keyword>
<feature type="transmembrane region" description="Helical" evidence="1">
    <location>
        <begin position="44"/>
        <end position="66"/>
    </location>
</feature>
<dbReference type="Proteomes" id="UP000199636">
    <property type="component" value="Unassembled WGS sequence"/>
</dbReference>
<proteinExistence type="predicted"/>
<keyword evidence="1" id="KW-0472">Membrane</keyword>
<keyword evidence="1" id="KW-1133">Transmembrane helix</keyword>
<name>A0A1G8J458_9PSED</name>
<protein>
    <submittedName>
        <fullName evidence="2">Uncharacterized protein</fullName>
    </submittedName>
</protein>
<dbReference type="AlphaFoldDB" id="A0A1G8J458"/>
<feature type="transmembrane region" description="Helical" evidence="1">
    <location>
        <begin position="7"/>
        <end position="24"/>
    </location>
</feature>
<evidence type="ECO:0000313" key="2">
    <source>
        <dbReference type="EMBL" id="SDI26078.1"/>
    </source>
</evidence>
<gene>
    <name evidence="2" type="ORF">SAMN05216272_107144</name>
</gene>
<keyword evidence="3" id="KW-1185">Reference proteome</keyword>
<evidence type="ECO:0000313" key="3">
    <source>
        <dbReference type="Proteomes" id="UP000199636"/>
    </source>
</evidence>
<dbReference type="EMBL" id="FNDS01000007">
    <property type="protein sequence ID" value="SDI26078.1"/>
    <property type="molecule type" value="Genomic_DNA"/>
</dbReference>
<organism evidence="2 3">
    <name type="scientific">Pseudomonas panipatensis</name>
    <dbReference type="NCBI Taxonomy" id="428992"/>
    <lineage>
        <taxon>Bacteria</taxon>
        <taxon>Pseudomonadati</taxon>
        <taxon>Pseudomonadota</taxon>
        <taxon>Gammaproteobacteria</taxon>
        <taxon>Pseudomonadales</taxon>
        <taxon>Pseudomonadaceae</taxon>
        <taxon>Pseudomonas</taxon>
    </lineage>
</organism>
<dbReference type="RefSeq" id="WP_090264349.1">
    <property type="nucleotide sequence ID" value="NZ_FNDS01000007.1"/>
</dbReference>
<reference evidence="3" key="1">
    <citation type="submission" date="2016-10" db="EMBL/GenBank/DDBJ databases">
        <authorList>
            <person name="Varghese N."/>
            <person name="Submissions S."/>
        </authorList>
    </citation>
    <scope>NUCLEOTIDE SEQUENCE [LARGE SCALE GENOMIC DNA]</scope>
    <source>
        <strain evidence="3">CCM 7469</strain>
    </source>
</reference>